<reference evidence="8" key="1">
    <citation type="journal article" date="2019" name="Int. J. Syst. Evol. Microbiol.">
        <title>The Global Catalogue of Microorganisms (GCM) 10K type strain sequencing project: providing services to taxonomists for standard genome sequencing and annotation.</title>
        <authorList>
            <consortium name="The Broad Institute Genomics Platform"/>
            <consortium name="The Broad Institute Genome Sequencing Center for Infectious Disease"/>
            <person name="Wu L."/>
            <person name="Ma J."/>
        </authorList>
    </citation>
    <scope>NUCLEOTIDE SEQUENCE [LARGE SCALE GENOMIC DNA]</scope>
    <source>
        <strain evidence="8">NBRC 102520</strain>
    </source>
</reference>
<dbReference type="InterPro" id="IPR001851">
    <property type="entry name" value="ABC_transp_permease"/>
</dbReference>
<evidence type="ECO:0000256" key="1">
    <source>
        <dbReference type="ARBA" id="ARBA00004651"/>
    </source>
</evidence>
<gene>
    <name evidence="7" type="ORF">GCM10007857_26400</name>
</gene>
<dbReference type="RefSeq" id="WP_284265708.1">
    <property type="nucleotide sequence ID" value="NZ_BSOW01000008.1"/>
</dbReference>
<comment type="caution">
    <text evidence="7">The sequence shown here is derived from an EMBL/GenBank/DDBJ whole genome shotgun (WGS) entry which is preliminary data.</text>
</comment>
<dbReference type="PANTHER" id="PTHR32196:SF63">
    <property type="entry name" value="INNER MEMBRANE ABC TRANSPORTER PERMEASE PROTEIN YJFF"/>
    <property type="match status" value="1"/>
</dbReference>
<keyword evidence="3 6" id="KW-0812">Transmembrane</keyword>
<dbReference type="EMBL" id="BSOW01000008">
    <property type="protein sequence ID" value="GLR85929.1"/>
    <property type="molecule type" value="Genomic_DNA"/>
</dbReference>
<comment type="subcellular location">
    <subcellularLocation>
        <location evidence="1">Cell membrane</location>
        <topology evidence="1">Multi-pass membrane protein</topology>
    </subcellularLocation>
</comment>
<dbReference type="Pfam" id="PF02653">
    <property type="entry name" value="BPD_transp_2"/>
    <property type="match status" value="1"/>
</dbReference>
<keyword evidence="8" id="KW-1185">Reference proteome</keyword>
<evidence type="ECO:0000256" key="4">
    <source>
        <dbReference type="ARBA" id="ARBA00022989"/>
    </source>
</evidence>
<keyword evidence="4 6" id="KW-1133">Transmembrane helix</keyword>
<feature type="transmembrane region" description="Helical" evidence="6">
    <location>
        <begin position="283"/>
        <end position="305"/>
    </location>
</feature>
<evidence type="ECO:0000256" key="3">
    <source>
        <dbReference type="ARBA" id="ARBA00022692"/>
    </source>
</evidence>
<feature type="transmembrane region" description="Helical" evidence="6">
    <location>
        <begin position="20"/>
        <end position="40"/>
    </location>
</feature>
<evidence type="ECO:0000313" key="7">
    <source>
        <dbReference type="EMBL" id="GLR85929.1"/>
    </source>
</evidence>
<evidence type="ECO:0000256" key="6">
    <source>
        <dbReference type="SAM" id="Phobius"/>
    </source>
</evidence>
<dbReference type="PANTHER" id="PTHR32196">
    <property type="entry name" value="ABC TRANSPORTER PERMEASE PROTEIN YPHD-RELATED-RELATED"/>
    <property type="match status" value="1"/>
</dbReference>
<feature type="transmembrane region" description="Helical" evidence="6">
    <location>
        <begin position="52"/>
        <end position="71"/>
    </location>
</feature>
<accession>A0ABQ6AUL8</accession>
<keyword evidence="2" id="KW-1003">Cell membrane</keyword>
<evidence type="ECO:0000313" key="8">
    <source>
        <dbReference type="Proteomes" id="UP001156905"/>
    </source>
</evidence>
<protein>
    <submittedName>
        <fullName evidence="7">ABC transporter permease</fullName>
    </submittedName>
</protein>
<sequence length="313" mass="32091">MSKVGQIFFRANSRHGLWTIPLLVAICCCAGLAAATADFVSRQNVLNLFAQAAPLILVSIGQMIVILVKGLDLSVGSVVSLTTGILSLNAPVYVTVPAAMLMAAVVGLLNGVAVTRFRVHPIIATLSIMGITQGAAMFVRPSAGGTVASEIVALVSGQLFGIYMPVIWTIVAILFGWKIVHASRFGLHLFAIGGGETAGTFGIAERRNVLAAYVLSSCFAAAAGIFLAGRIASGDPNIGTQYAVDSITAVALGGTQLAGGIGSLHGTLIGCGLLSLIANGMNLLNVSAFIQTVVKGAILLLVIALQPRKNIGL</sequence>
<feature type="transmembrane region" description="Helical" evidence="6">
    <location>
        <begin position="119"/>
        <end position="139"/>
    </location>
</feature>
<evidence type="ECO:0000256" key="5">
    <source>
        <dbReference type="ARBA" id="ARBA00023136"/>
    </source>
</evidence>
<name>A0ABQ6AUL8_9BRAD</name>
<feature type="transmembrane region" description="Helical" evidence="6">
    <location>
        <begin position="151"/>
        <end position="175"/>
    </location>
</feature>
<keyword evidence="5 6" id="KW-0472">Membrane</keyword>
<proteinExistence type="predicted"/>
<feature type="transmembrane region" description="Helical" evidence="6">
    <location>
        <begin position="210"/>
        <end position="228"/>
    </location>
</feature>
<dbReference type="Proteomes" id="UP001156905">
    <property type="component" value="Unassembled WGS sequence"/>
</dbReference>
<feature type="transmembrane region" description="Helical" evidence="6">
    <location>
        <begin position="249"/>
        <end position="277"/>
    </location>
</feature>
<organism evidence="7 8">
    <name type="scientific">Bradyrhizobium iriomotense</name>
    <dbReference type="NCBI Taxonomy" id="441950"/>
    <lineage>
        <taxon>Bacteria</taxon>
        <taxon>Pseudomonadati</taxon>
        <taxon>Pseudomonadota</taxon>
        <taxon>Alphaproteobacteria</taxon>
        <taxon>Hyphomicrobiales</taxon>
        <taxon>Nitrobacteraceae</taxon>
        <taxon>Bradyrhizobium</taxon>
    </lineage>
</organism>
<evidence type="ECO:0000256" key="2">
    <source>
        <dbReference type="ARBA" id="ARBA00022475"/>
    </source>
</evidence>
<dbReference type="CDD" id="cd06579">
    <property type="entry name" value="TM_PBP1_transp_AraH_like"/>
    <property type="match status" value="1"/>
</dbReference>
<feature type="transmembrane region" description="Helical" evidence="6">
    <location>
        <begin position="91"/>
        <end position="112"/>
    </location>
</feature>